<dbReference type="InterPro" id="IPR036249">
    <property type="entry name" value="Thioredoxin-like_sf"/>
</dbReference>
<dbReference type="Pfam" id="PF13417">
    <property type="entry name" value="GST_N_3"/>
    <property type="match status" value="1"/>
</dbReference>
<gene>
    <name evidence="4" type="primary">GSTZ1_1</name>
    <name evidence="4" type="ORF">BGZ65_005659</name>
</gene>
<dbReference type="PANTHER" id="PTHR42673">
    <property type="entry name" value="MALEYLACETOACETATE ISOMERASE"/>
    <property type="match status" value="1"/>
</dbReference>
<dbReference type="Gene3D" id="3.40.30.10">
    <property type="entry name" value="Glutaredoxin"/>
    <property type="match status" value="1"/>
</dbReference>
<name>A0A9P6J615_9FUNG</name>
<dbReference type="SFLD" id="SFLDS00019">
    <property type="entry name" value="Glutathione_Transferase_(cytos"/>
    <property type="match status" value="1"/>
</dbReference>
<dbReference type="InterPro" id="IPR004046">
    <property type="entry name" value="GST_C"/>
</dbReference>
<evidence type="ECO:0000259" key="3">
    <source>
        <dbReference type="PROSITE" id="PS50405"/>
    </source>
</evidence>
<dbReference type="EMBL" id="JAAAHW010006319">
    <property type="protein sequence ID" value="KAF9963139.1"/>
    <property type="molecule type" value="Genomic_DNA"/>
</dbReference>
<comment type="caution">
    <text evidence="4">The sequence shown here is derived from an EMBL/GenBank/DDBJ whole genome shotgun (WGS) entry which is preliminary data.</text>
</comment>
<feature type="domain" description="GST C-terminal" evidence="3">
    <location>
        <begin position="102"/>
        <end position="222"/>
    </location>
</feature>
<dbReference type="InterPro" id="IPR040079">
    <property type="entry name" value="Glutathione_S-Trfase"/>
</dbReference>
<dbReference type="NCBIfam" id="TIGR01262">
    <property type="entry name" value="maiA"/>
    <property type="match status" value="1"/>
</dbReference>
<comment type="similarity">
    <text evidence="1">Belongs to the GST superfamily. Zeta family.</text>
</comment>
<dbReference type="PANTHER" id="PTHR42673:SF4">
    <property type="entry name" value="MALEYLACETOACETATE ISOMERASE"/>
    <property type="match status" value="1"/>
</dbReference>
<dbReference type="PROSITE" id="PS50405">
    <property type="entry name" value="GST_CTER"/>
    <property type="match status" value="1"/>
</dbReference>
<dbReference type="OrthoDB" id="202840at2759"/>
<dbReference type="GO" id="GO:0006749">
    <property type="term" value="P:glutathione metabolic process"/>
    <property type="evidence" value="ECO:0007669"/>
    <property type="project" value="TreeGrafter"/>
</dbReference>
<dbReference type="PROSITE" id="PS50404">
    <property type="entry name" value="GST_NTER"/>
    <property type="match status" value="1"/>
</dbReference>
<dbReference type="InterPro" id="IPR004045">
    <property type="entry name" value="Glutathione_S-Trfase_N"/>
</dbReference>
<dbReference type="GO" id="GO:0016034">
    <property type="term" value="F:maleylacetoacetate isomerase activity"/>
    <property type="evidence" value="ECO:0007669"/>
    <property type="project" value="TreeGrafter"/>
</dbReference>
<dbReference type="CDD" id="cd03042">
    <property type="entry name" value="GST_N_Zeta"/>
    <property type="match status" value="1"/>
</dbReference>
<feature type="domain" description="GST N-terminal" evidence="2">
    <location>
        <begin position="14"/>
        <end position="97"/>
    </location>
</feature>
<dbReference type="InterPro" id="IPR036282">
    <property type="entry name" value="Glutathione-S-Trfase_C_sf"/>
</dbReference>
<dbReference type="GO" id="GO:0006559">
    <property type="term" value="P:L-phenylalanine catabolic process"/>
    <property type="evidence" value="ECO:0007669"/>
    <property type="project" value="TreeGrafter"/>
</dbReference>
<dbReference type="Gene3D" id="1.20.1050.10">
    <property type="match status" value="1"/>
</dbReference>
<dbReference type="SUPFAM" id="SSF47616">
    <property type="entry name" value="GST C-terminal domain-like"/>
    <property type="match status" value="1"/>
</dbReference>
<dbReference type="Pfam" id="PF14497">
    <property type="entry name" value="GST_C_3"/>
    <property type="match status" value="1"/>
</dbReference>
<dbReference type="GO" id="GO:0005739">
    <property type="term" value="C:mitochondrion"/>
    <property type="evidence" value="ECO:0007669"/>
    <property type="project" value="TreeGrafter"/>
</dbReference>
<accession>A0A9P6J615</accession>
<protein>
    <submittedName>
        <fullName evidence="4">Glutathione S-transferase zeta-1</fullName>
    </submittedName>
</protein>
<dbReference type="FunFam" id="1.20.1050.10:FF:000010">
    <property type="entry name" value="Maleylacetoacetate isomerase isoform 1"/>
    <property type="match status" value="1"/>
</dbReference>
<proteinExistence type="inferred from homology"/>
<dbReference type="SUPFAM" id="SSF52833">
    <property type="entry name" value="Thioredoxin-like"/>
    <property type="match status" value="1"/>
</dbReference>
<keyword evidence="5" id="KW-1185">Reference proteome</keyword>
<dbReference type="InterPro" id="IPR034333">
    <property type="entry name" value="GST_Zeta_N"/>
</dbReference>
<dbReference type="InterPro" id="IPR010987">
    <property type="entry name" value="Glutathione-S-Trfase_C-like"/>
</dbReference>
<organism evidence="4 5">
    <name type="scientific">Modicella reniformis</name>
    <dbReference type="NCBI Taxonomy" id="1440133"/>
    <lineage>
        <taxon>Eukaryota</taxon>
        <taxon>Fungi</taxon>
        <taxon>Fungi incertae sedis</taxon>
        <taxon>Mucoromycota</taxon>
        <taxon>Mortierellomycotina</taxon>
        <taxon>Mortierellomycetes</taxon>
        <taxon>Mortierellales</taxon>
        <taxon>Mortierellaceae</taxon>
        <taxon>Modicella</taxon>
    </lineage>
</organism>
<evidence type="ECO:0000259" key="2">
    <source>
        <dbReference type="PROSITE" id="PS50404"/>
    </source>
</evidence>
<dbReference type="Proteomes" id="UP000749646">
    <property type="component" value="Unassembled WGS sequence"/>
</dbReference>
<dbReference type="CDD" id="cd03191">
    <property type="entry name" value="GST_C_Zeta"/>
    <property type="match status" value="1"/>
</dbReference>
<dbReference type="GO" id="GO:0004364">
    <property type="term" value="F:glutathione transferase activity"/>
    <property type="evidence" value="ECO:0007669"/>
    <property type="project" value="TreeGrafter"/>
</dbReference>
<reference evidence="4" key="1">
    <citation type="journal article" date="2020" name="Fungal Divers.">
        <title>Resolving the Mortierellaceae phylogeny through synthesis of multi-gene phylogenetics and phylogenomics.</title>
        <authorList>
            <person name="Vandepol N."/>
            <person name="Liber J."/>
            <person name="Desiro A."/>
            <person name="Na H."/>
            <person name="Kennedy M."/>
            <person name="Barry K."/>
            <person name="Grigoriev I.V."/>
            <person name="Miller A.N."/>
            <person name="O'Donnell K."/>
            <person name="Stajich J.E."/>
            <person name="Bonito G."/>
        </authorList>
    </citation>
    <scope>NUCLEOTIDE SEQUENCE</scope>
    <source>
        <strain evidence="4">MES-2147</strain>
    </source>
</reference>
<evidence type="ECO:0000313" key="4">
    <source>
        <dbReference type="EMBL" id="KAF9963139.1"/>
    </source>
</evidence>
<evidence type="ECO:0000313" key="5">
    <source>
        <dbReference type="Proteomes" id="UP000749646"/>
    </source>
</evidence>
<dbReference type="InterPro" id="IPR034330">
    <property type="entry name" value="GST_Zeta_C"/>
</dbReference>
<sequence length="225" mass="25388">MSSLAIPTTASDSDLPVLYSYFRSSCSWRVRIALNLRKIKYEYRPINLLKSEHKTDEFRKISPFGFVPAYIDNKSGKTLIESISILEYLEEIYTESPLLPKEPAARAAVRTLVQAIATDIQPVANMRVLQYVGEEKKAEFAKHFIEEGFKAFEVLVQKTAGAFAFGESITMADVVIVPQVYNAVRFGVDMSLFPIISRLNRELSEIPEFQAAHPSCQIDCPDDLK</sequence>
<dbReference type="SFLD" id="SFLDG00358">
    <property type="entry name" value="Main_(cytGST)"/>
    <property type="match status" value="1"/>
</dbReference>
<dbReference type="InterPro" id="IPR005955">
    <property type="entry name" value="GST_Zeta"/>
</dbReference>
<evidence type="ECO:0000256" key="1">
    <source>
        <dbReference type="ARBA" id="ARBA00010007"/>
    </source>
</evidence>
<dbReference type="AlphaFoldDB" id="A0A9P6J615"/>